<dbReference type="Gene3D" id="1.10.10.10">
    <property type="entry name" value="Winged helix-like DNA-binding domain superfamily/Winged helix DNA-binding domain"/>
    <property type="match status" value="1"/>
</dbReference>
<keyword evidence="2" id="KW-0805">Transcription regulation</keyword>
<dbReference type="InterPro" id="IPR013324">
    <property type="entry name" value="RNA_pol_sigma_r3/r4-like"/>
</dbReference>
<keyword evidence="3" id="KW-0731">Sigma factor</keyword>
<keyword evidence="4" id="KW-0238">DNA-binding</keyword>
<dbReference type="Proteomes" id="UP000826651">
    <property type="component" value="Unassembled WGS sequence"/>
</dbReference>
<dbReference type="SUPFAM" id="SSF88659">
    <property type="entry name" value="Sigma3 and sigma4 domains of RNA polymerase sigma factors"/>
    <property type="match status" value="1"/>
</dbReference>
<organism evidence="8 9">
    <name type="scientific">Occultella gossypii</name>
    <dbReference type="NCBI Taxonomy" id="2800820"/>
    <lineage>
        <taxon>Bacteria</taxon>
        <taxon>Bacillati</taxon>
        <taxon>Actinomycetota</taxon>
        <taxon>Actinomycetes</taxon>
        <taxon>Micrococcales</taxon>
        <taxon>Ruaniaceae</taxon>
        <taxon>Occultella</taxon>
    </lineage>
</organism>
<evidence type="ECO:0000256" key="1">
    <source>
        <dbReference type="ARBA" id="ARBA00010641"/>
    </source>
</evidence>
<accession>A0ABS7S4G1</accession>
<name>A0ABS7S4G1_9MICO</name>
<feature type="domain" description="RNA polymerase sigma-70 region 2" evidence="7">
    <location>
        <begin position="26"/>
        <end position="88"/>
    </location>
</feature>
<evidence type="ECO:0000313" key="8">
    <source>
        <dbReference type="EMBL" id="MBZ2195239.1"/>
    </source>
</evidence>
<dbReference type="Gene3D" id="1.10.1740.10">
    <property type="match status" value="1"/>
</dbReference>
<sequence length="188" mass="20675">MNPRESAVPAHPATGRRSRHGSGWALWERHAARVHAYALRQPGPDRAQEIVAETFLVAWQRLAYVPGHGLPWLLVVARNTIRHSDRSRYRDRLLTAELGRLIELTDERANAGAVVAERDLLLREFGALPRQQREALLLVSWDGLSVTDAARSLDARPAPSRSGCKERGGACSGLEVSVPSAAVFLPVP</sequence>
<keyword evidence="5" id="KW-0804">Transcription</keyword>
<dbReference type="InterPro" id="IPR036388">
    <property type="entry name" value="WH-like_DNA-bd_sf"/>
</dbReference>
<evidence type="ECO:0000313" key="9">
    <source>
        <dbReference type="Proteomes" id="UP000826651"/>
    </source>
</evidence>
<dbReference type="Pfam" id="PF04542">
    <property type="entry name" value="Sigma70_r2"/>
    <property type="match status" value="1"/>
</dbReference>
<dbReference type="PANTHER" id="PTHR43133:SF8">
    <property type="entry name" value="RNA POLYMERASE SIGMA FACTOR HI_1459-RELATED"/>
    <property type="match status" value="1"/>
</dbReference>
<evidence type="ECO:0000256" key="2">
    <source>
        <dbReference type="ARBA" id="ARBA00023015"/>
    </source>
</evidence>
<feature type="region of interest" description="Disordered" evidence="6">
    <location>
        <begin position="1"/>
        <end position="21"/>
    </location>
</feature>
<dbReference type="PANTHER" id="PTHR43133">
    <property type="entry name" value="RNA POLYMERASE ECF-TYPE SIGMA FACTO"/>
    <property type="match status" value="1"/>
</dbReference>
<comment type="similarity">
    <text evidence="1">Belongs to the sigma-70 factor family. ECF subfamily.</text>
</comment>
<evidence type="ECO:0000256" key="4">
    <source>
        <dbReference type="ARBA" id="ARBA00023125"/>
    </source>
</evidence>
<dbReference type="SUPFAM" id="SSF88946">
    <property type="entry name" value="Sigma2 domain of RNA polymerase sigma factors"/>
    <property type="match status" value="1"/>
</dbReference>
<evidence type="ECO:0000259" key="7">
    <source>
        <dbReference type="Pfam" id="PF04542"/>
    </source>
</evidence>
<protein>
    <submittedName>
        <fullName evidence="8">RNA polymerase sigma factor</fullName>
    </submittedName>
</protein>
<gene>
    <name evidence="8" type="ORF">KCQ71_03645</name>
</gene>
<evidence type="ECO:0000256" key="3">
    <source>
        <dbReference type="ARBA" id="ARBA00023082"/>
    </source>
</evidence>
<dbReference type="InterPro" id="IPR013325">
    <property type="entry name" value="RNA_pol_sigma_r2"/>
</dbReference>
<keyword evidence="9" id="KW-1185">Reference proteome</keyword>
<dbReference type="EMBL" id="JAGSHT010000003">
    <property type="protein sequence ID" value="MBZ2195239.1"/>
    <property type="molecule type" value="Genomic_DNA"/>
</dbReference>
<dbReference type="InterPro" id="IPR007627">
    <property type="entry name" value="RNA_pol_sigma70_r2"/>
</dbReference>
<evidence type="ECO:0000256" key="6">
    <source>
        <dbReference type="SAM" id="MobiDB-lite"/>
    </source>
</evidence>
<proteinExistence type="inferred from homology"/>
<reference evidence="8 9" key="1">
    <citation type="submission" date="2021-04" db="EMBL/GenBank/DDBJ databases">
        <title>Ruania sp. nov., isolated from sandy soil of mangrove forest.</title>
        <authorList>
            <person name="Ge X."/>
            <person name="Huang R."/>
            <person name="Liu W."/>
        </authorList>
    </citation>
    <scope>NUCLEOTIDE SEQUENCE [LARGE SCALE GENOMIC DNA]</scope>
    <source>
        <strain evidence="8 9">N2-46</strain>
    </source>
</reference>
<evidence type="ECO:0000256" key="5">
    <source>
        <dbReference type="ARBA" id="ARBA00023163"/>
    </source>
</evidence>
<comment type="caution">
    <text evidence="8">The sequence shown here is derived from an EMBL/GenBank/DDBJ whole genome shotgun (WGS) entry which is preliminary data.</text>
</comment>
<dbReference type="InterPro" id="IPR039425">
    <property type="entry name" value="RNA_pol_sigma-70-like"/>
</dbReference>